<evidence type="ECO:0000313" key="2">
    <source>
        <dbReference type="EMBL" id="MFC5864183.1"/>
    </source>
</evidence>
<name>A0ABW1EJ96_9BACT</name>
<dbReference type="InterPro" id="IPR012349">
    <property type="entry name" value="Split_barrel_FMN-bd"/>
</dbReference>
<sequence length="190" mass="21471">MGNKFAQTLFSPTAKTLQSRNGSRAAYERIAQSGASHDALSQNEASFIAERDSFYMATVSHDGWPYMQHRGGPQGFLKILDSKTLAFADYSGNKQYISAGNLAENDRVALFLMDYPNQTRLKIIGHAHIIEPGIDPNLDRLVANPREKSEVERIFRIDLVAFDWNCPQHITPRYTIDEIREMLPSIRQAV</sequence>
<proteinExistence type="predicted"/>
<organism evidence="2 3">
    <name type="scientific">Acidicapsa dinghuensis</name>
    <dbReference type="NCBI Taxonomy" id="2218256"/>
    <lineage>
        <taxon>Bacteria</taxon>
        <taxon>Pseudomonadati</taxon>
        <taxon>Acidobacteriota</taxon>
        <taxon>Terriglobia</taxon>
        <taxon>Terriglobales</taxon>
        <taxon>Acidobacteriaceae</taxon>
        <taxon>Acidicapsa</taxon>
    </lineage>
</organism>
<dbReference type="Proteomes" id="UP001596091">
    <property type="component" value="Unassembled WGS sequence"/>
</dbReference>
<keyword evidence="3" id="KW-1185">Reference proteome</keyword>
<dbReference type="EMBL" id="JBHSPH010000008">
    <property type="protein sequence ID" value="MFC5864183.1"/>
    <property type="molecule type" value="Genomic_DNA"/>
</dbReference>
<dbReference type="RefSeq" id="WP_263340668.1">
    <property type="nucleotide sequence ID" value="NZ_JAGSYH010000006.1"/>
</dbReference>
<gene>
    <name evidence="2" type="ORF">ACFPT7_17895</name>
</gene>
<reference evidence="3" key="1">
    <citation type="journal article" date="2019" name="Int. J. Syst. Evol. Microbiol.">
        <title>The Global Catalogue of Microorganisms (GCM) 10K type strain sequencing project: providing services to taxonomists for standard genome sequencing and annotation.</title>
        <authorList>
            <consortium name="The Broad Institute Genomics Platform"/>
            <consortium name="The Broad Institute Genome Sequencing Center for Infectious Disease"/>
            <person name="Wu L."/>
            <person name="Ma J."/>
        </authorList>
    </citation>
    <scope>NUCLEOTIDE SEQUENCE [LARGE SCALE GENOMIC DNA]</scope>
    <source>
        <strain evidence="3">JCM 4087</strain>
    </source>
</reference>
<protein>
    <submittedName>
        <fullName evidence="2">Pyridoxamine 5'-phosphate oxidase family protein</fullName>
    </submittedName>
</protein>
<dbReference type="PANTHER" id="PTHR42815">
    <property type="entry name" value="FAD-BINDING, PUTATIVE (AFU_ORTHOLOGUE AFUA_6G07600)-RELATED"/>
    <property type="match status" value="1"/>
</dbReference>
<comment type="caution">
    <text evidence="2">The sequence shown here is derived from an EMBL/GenBank/DDBJ whole genome shotgun (WGS) entry which is preliminary data.</text>
</comment>
<dbReference type="PANTHER" id="PTHR42815:SF2">
    <property type="entry name" value="FAD-BINDING, PUTATIVE (AFU_ORTHOLOGUE AFUA_6G07600)-RELATED"/>
    <property type="match status" value="1"/>
</dbReference>
<dbReference type="Gene3D" id="2.30.110.10">
    <property type="entry name" value="Electron Transport, Fmn-binding Protein, Chain A"/>
    <property type="match status" value="1"/>
</dbReference>
<dbReference type="InterPro" id="IPR011576">
    <property type="entry name" value="Pyridox_Oxase_N"/>
</dbReference>
<evidence type="ECO:0000259" key="1">
    <source>
        <dbReference type="Pfam" id="PF01243"/>
    </source>
</evidence>
<dbReference type="SUPFAM" id="SSF50475">
    <property type="entry name" value="FMN-binding split barrel"/>
    <property type="match status" value="1"/>
</dbReference>
<accession>A0ABW1EJ96</accession>
<dbReference type="Pfam" id="PF01243">
    <property type="entry name" value="PNPOx_N"/>
    <property type="match status" value="1"/>
</dbReference>
<evidence type="ECO:0000313" key="3">
    <source>
        <dbReference type="Proteomes" id="UP001596091"/>
    </source>
</evidence>
<feature type="domain" description="Pyridoxamine 5'-phosphate oxidase N-terminal" evidence="1">
    <location>
        <begin position="45"/>
        <end position="132"/>
    </location>
</feature>